<dbReference type="GO" id="GO:0016746">
    <property type="term" value="F:acyltransferase activity"/>
    <property type="evidence" value="ECO:0007669"/>
    <property type="project" value="UniProtKB-KW"/>
</dbReference>
<keyword evidence="3" id="KW-1185">Reference proteome</keyword>
<name>A0ABV8CTC7_9STRE</name>
<gene>
    <name evidence="2" type="ORF">ACFORF_00415</name>
</gene>
<keyword evidence="2" id="KW-0012">Acyltransferase</keyword>
<feature type="domain" description="N-acetyltransferase" evidence="1">
    <location>
        <begin position="1"/>
        <end position="162"/>
    </location>
</feature>
<accession>A0ABV8CTC7</accession>
<evidence type="ECO:0000259" key="1">
    <source>
        <dbReference type="PROSITE" id="PS51186"/>
    </source>
</evidence>
<reference evidence="3" key="1">
    <citation type="journal article" date="2019" name="Int. J. Syst. Evol. Microbiol.">
        <title>The Global Catalogue of Microorganisms (GCM) 10K type strain sequencing project: providing services to taxonomists for standard genome sequencing and annotation.</title>
        <authorList>
            <consortium name="The Broad Institute Genomics Platform"/>
            <consortium name="The Broad Institute Genome Sequencing Center for Infectious Disease"/>
            <person name="Wu L."/>
            <person name="Ma J."/>
        </authorList>
    </citation>
    <scope>NUCLEOTIDE SEQUENCE [LARGE SCALE GENOMIC DNA]</scope>
    <source>
        <strain evidence="3">CCUG 67170</strain>
    </source>
</reference>
<proteinExistence type="predicted"/>
<dbReference type="Pfam" id="PF00583">
    <property type="entry name" value="Acetyltransf_1"/>
    <property type="match status" value="1"/>
</dbReference>
<keyword evidence="2" id="KW-0808">Transferase</keyword>
<dbReference type="RefSeq" id="WP_380424230.1">
    <property type="nucleotide sequence ID" value="NZ_JBHRZV010000002.1"/>
</dbReference>
<dbReference type="EMBL" id="JBHRZV010000002">
    <property type="protein sequence ID" value="MFC3927096.1"/>
    <property type="molecule type" value="Genomic_DNA"/>
</dbReference>
<evidence type="ECO:0000313" key="2">
    <source>
        <dbReference type="EMBL" id="MFC3927096.1"/>
    </source>
</evidence>
<dbReference type="InterPro" id="IPR016181">
    <property type="entry name" value="Acyl_CoA_acyltransferase"/>
</dbReference>
<organism evidence="2 3">
    <name type="scientific">Streptococcus caprae</name>
    <dbReference type="NCBI Taxonomy" id="1640501"/>
    <lineage>
        <taxon>Bacteria</taxon>
        <taxon>Bacillati</taxon>
        <taxon>Bacillota</taxon>
        <taxon>Bacilli</taxon>
        <taxon>Lactobacillales</taxon>
        <taxon>Streptococcaceae</taxon>
        <taxon>Streptococcus</taxon>
    </lineage>
</organism>
<sequence>MEIRLAHPNELNRILEIIEQAKVRLAASGSDQWQDGYPNQDTIFDDILESRGYVALINGQVAAYAAVCKGNEASYNDIYEGKWLHNNYMYVTFHRVAVADEFAGQGIIQTFLQGLIEGEKGPDFRCDTHEKNATMQHILDKLGFTYCGKVPLHGVRLVYQKIKHKSETSLYQEINEEDRWLIAETADKPLFGVADEK</sequence>
<dbReference type="Proteomes" id="UP001595807">
    <property type="component" value="Unassembled WGS sequence"/>
</dbReference>
<dbReference type="PROSITE" id="PS51186">
    <property type="entry name" value="GNAT"/>
    <property type="match status" value="1"/>
</dbReference>
<comment type="caution">
    <text evidence="2">The sequence shown here is derived from an EMBL/GenBank/DDBJ whole genome shotgun (WGS) entry which is preliminary data.</text>
</comment>
<evidence type="ECO:0000313" key="3">
    <source>
        <dbReference type="Proteomes" id="UP001595807"/>
    </source>
</evidence>
<dbReference type="Gene3D" id="3.40.630.30">
    <property type="match status" value="1"/>
</dbReference>
<dbReference type="InterPro" id="IPR000182">
    <property type="entry name" value="GNAT_dom"/>
</dbReference>
<protein>
    <submittedName>
        <fullName evidence="2">GNAT family N-acetyltransferase</fullName>
        <ecNumber evidence="2">2.3.-.-</ecNumber>
    </submittedName>
</protein>
<dbReference type="EC" id="2.3.-.-" evidence="2"/>
<dbReference type="SUPFAM" id="SSF55729">
    <property type="entry name" value="Acyl-CoA N-acyltransferases (Nat)"/>
    <property type="match status" value="1"/>
</dbReference>